<dbReference type="Pfam" id="PF22921">
    <property type="entry name" value="FKRP_N"/>
    <property type="match status" value="1"/>
</dbReference>
<evidence type="ECO:0000259" key="1">
    <source>
        <dbReference type="Pfam" id="PF22921"/>
    </source>
</evidence>
<evidence type="ECO:0000313" key="2">
    <source>
        <dbReference type="EMBL" id="RUS79978.1"/>
    </source>
</evidence>
<comment type="caution">
    <text evidence="2">The sequence shown here is derived from an EMBL/GenBank/DDBJ whole genome shotgun (WGS) entry which is preliminary data.</text>
</comment>
<proteinExistence type="predicted"/>
<dbReference type="OrthoDB" id="444255at2759"/>
<sequence length="329" mass="36706">MYPPVEIDPDSNVRIINLEADLTRNYSSGDVSHLIRTEFVLILPDASSLESANQIKSFIAFLNFKKATKAVAIPQVDESLYCTNFSVDLKRWVMKKKAAVFCSYAEVEYKALEVRSQRKKLLSWLAKTGALEQLQCVFHGLQTVITQWTKWIGLWSLQMSGITFTVEQGSISDDSMVKSGWLRAISILKAPSCSSLLGVPFMFCLYCGLYWPEVTANVGITCTMLQGSIVDETIISIGLMIHRCMDKQYILVCEGVHQDPFLGFRKTCFPPLGRETDKVFGEGNPEGVVMQQSDYHRGDHGVLLAGAQSATHDLAVRAPRQHDVNVELA</sequence>
<dbReference type="EMBL" id="RQTK01000417">
    <property type="protein sequence ID" value="RUS79978.1"/>
    <property type="molecule type" value="Genomic_DNA"/>
</dbReference>
<reference evidence="2 3" key="1">
    <citation type="submission" date="2019-01" db="EMBL/GenBank/DDBJ databases">
        <title>A draft genome assembly of the solar-powered sea slug Elysia chlorotica.</title>
        <authorList>
            <person name="Cai H."/>
            <person name="Li Q."/>
            <person name="Fang X."/>
            <person name="Li J."/>
            <person name="Curtis N.E."/>
            <person name="Altenburger A."/>
            <person name="Shibata T."/>
            <person name="Feng M."/>
            <person name="Maeda T."/>
            <person name="Schwartz J.A."/>
            <person name="Shigenobu S."/>
            <person name="Lundholm N."/>
            <person name="Nishiyama T."/>
            <person name="Yang H."/>
            <person name="Hasebe M."/>
            <person name="Li S."/>
            <person name="Pierce S.K."/>
            <person name="Wang J."/>
        </authorList>
    </citation>
    <scope>NUCLEOTIDE SEQUENCE [LARGE SCALE GENOMIC DNA]</scope>
    <source>
        <strain evidence="2">EC2010</strain>
        <tissue evidence="2">Whole organism of an adult</tissue>
    </source>
</reference>
<accession>A0A3S1BG30</accession>
<organism evidence="2 3">
    <name type="scientific">Elysia chlorotica</name>
    <name type="common">Eastern emerald elysia</name>
    <name type="synonym">Sea slug</name>
    <dbReference type="NCBI Taxonomy" id="188477"/>
    <lineage>
        <taxon>Eukaryota</taxon>
        <taxon>Metazoa</taxon>
        <taxon>Spiralia</taxon>
        <taxon>Lophotrochozoa</taxon>
        <taxon>Mollusca</taxon>
        <taxon>Gastropoda</taxon>
        <taxon>Heterobranchia</taxon>
        <taxon>Euthyneura</taxon>
        <taxon>Panpulmonata</taxon>
        <taxon>Sacoglossa</taxon>
        <taxon>Placobranchoidea</taxon>
        <taxon>Plakobranchidae</taxon>
        <taxon>Elysia</taxon>
    </lineage>
</organism>
<name>A0A3S1BG30_ELYCH</name>
<dbReference type="AlphaFoldDB" id="A0A3S1BG30"/>
<evidence type="ECO:0000313" key="3">
    <source>
        <dbReference type="Proteomes" id="UP000271974"/>
    </source>
</evidence>
<gene>
    <name evidence="2" type="ORF">EGW08_012243</name>
</gene>
<keyword evidence="3" id="KW-1185">Reference proteome</keyword>
<dbReference type="Proteomes" id="UP000271974">
    <property type="component" value="Unassembled WGS sequence"/>
</dbReference>
<protein>
    <recommendedName>
        <fullName evidence="1">FKRP stem domain-containing protein</fullName>
    </recommendedName>
</protein>
<dbReference type="InterPro" id="IPR055105">
    <property type="entry name" value="FKRP_N"/>
</dbReference>
<feature type="domain" description="FKRP stem" evidence="1">
    <location>
        <begin position="2"/>
        <end position="98"/>
    </location>
</feature>